<feature type="domain" description="Torsin-1A C-terminal" evidence="9">
    <location>
        <begin position="295"/>
        <end position="347"/>
    </location>
</feature>
<evidence type="ECO:0000259" key="9">
    <source>
        <dbReference type="Pfam" id="PF21376"/>
    </source>
</evidence>
<keyword evidence="5" id="KW-0256">Endoplasmic reticulum</keyword>
<evidence type="ECO:0000256" key="5">
    <source>
        <dbReference type="ARBA" id="ARBA00022824"/>
    </source>
</evidence>
<dbReference type="GO" id="GO:0005524">
    <property type="term" value="F:ATP binding"/>
    <property type="evidence" value="ECO:0007669"/>
    <property type="project" value="UniProtKB-KW"/>
</dbReference>
<dbReference type="FunFam" id="3.40.50.300:FF:002276">
    <property type="entry name" value="Torsin, putative"/>
    <property type="match status" value="1"/>
</dbReference>
<evidence type="ECO:0000256" key="3">
    <source>
        <dbReference type="ARBA" id="ARBA00022729"/>
    </source>
</evidence>
<dbReference type="InterPro" id="IPR049337">
    <property type="entry name" value="TOR1A_C"/>
</dbReference>
<dbReference type="PANTHER" id="PTHR10760">
    <property type="entry name" value="TORSIN"/>
    <property type="match status" value="1"/>
</dbReference>
<keyword evidence="11" id="KW-1185">Reference proteome</keyword>
<evidence type="ECO:0000313" key="11">
    <source>
        <dbReference type="Proteomes" id="UP000694523"/>
    </source>
</evidence>
<dbReference type="GO" id="GO:0016887">
    <property type="term" value="F:ATP hydrolysis activity"/>
    <property type="evidence" value="ECO:0007669"/>
    <property type="project" value="InterPro"/>
</dbReference>
<dbReference type="CDD" id="cd00009">
    <property type="entry name" value="AAA"/>
    <property type="match status" value="1"/>
</dbReference>
<dbReference type="PANTHER" id="PTHR10760:SF4">
    <property type="entry name" value="TORSIN-2A"/>
    <property type="match status" value="1"/>
</dbReference>
<evidence type="ECO:0000256" key="4">
    <source>
        <dbReference type="ARBA" id="ARBA00022741"/>
    </source>
</evidence>
<reference evidence="10" key="2">
    <citation type="submission" date="2025-09" db="UniProtKB">
        <authorList>
            <consortium name="Ensembl"/>
        </authorList>
    </citation>
    <scope>IDENTIFICATION</scope>
</reference>
<keyword evidence="4" id="KW-0547">Nucleotide-binding</keyword>
<dbReference type="Pfam" id="PF06309">
    <property type="entry name" value="Torsin"/>
    <property type="match status" value="1"/>
</dbReference>
<evidence type="ECO:0000256" key="1">
    <source>
        <dbReference type="ARBA" id="ARBA00004319"/>
    </source>
</evidence>
<comment type="similarity">
    <text evidence="2">Belongs to the ClpA/ClpB family. Torsin subfamily.</text>
</comment>
<evidence type="ECO:0000256" key="2">
    <source>
        <dbReference type="ARBA" id="ARBA00006235"/>
    </source>
</evidence>
<dbReference type="Gene3D" id="3.40.50.300">
    <property type="entry name" value="P-loop containing nucleotide triphosphate hydrolases"/>
    <property type="match status" value="1"/>
</dbReference>
<evidence type="ECO:0000256" key="8">
    <source>
        <dbReference type="ARBA" id="ARBA00042469"/>
    </source>
</evidence>
<dbReference type="GO" id="GO:0005635">
    <property type="term" value="C:nuclear envelope"/>
    <property type="evidence" value="ECO:0007669"/>
    <property type="project" value="TreeGrafter"/>
</dbReference>
<proteinExistence type="inferred from homology"/>
<comment type="subcellular location">
    <subcellularLocation>
        <location evidence="1">Endoplasmic reticulum lumen</location>
    </subcellularLocation>
</comment>
<dbReference type="InterPro" id="IPR010448">
    <property type="entry name" value="Torsin"/>
</dbReference>
<reference evidence="10" key="1">
    <citation type="submission" date="2025-08" db="UniProtKB">
        <authorList>
            <consortium name="Ensembl"/>
        </authorList>
    </citation>
    <scope>IDENTIFICATION</scope>
</reference>
<sequence>MGNVVLFTACCQSTPLLKNYSPVSLRQRSVLDGSALKMFPRGLWLLFPLFASVQAVFQKLYCSLSDSCECDFRPNLRGLEWDLYKNVFGQHLAQDAVAQEVAQFLQNKSPERPLVLSFHGGSGTGKTLVSSMLGTHLYGSGMSSPYVHQFVPTLHFPDARRLEHYRRALKDWVQGNLTACARSVFIFDEMDKMPPGLVDVLEPFLGPFHVVYSTNYRKAIYVFISTVGEKLIRNAALDARSSGRDRDEIKLSSDLEDAIALEAFNTNHSGFSQSRVASQKLVTRFVPFLPLTRVHVERCVHAQLRQRGQGERGDVVQAVGDAMSYAPAAGHYFSTTGCKAVPAKIDLFL</sequence>
<keyword evidence="7" id="KW-0325">Glycoprotein</keyword>
<organism evidence="10 11">
    <name type="scientific">Neogobius melanostomus</name>
    <name type="common">round goby</name>
    <dbReference type="NCBI Taxonomy" id="47308"/>
    <lineage>
        <taxon>Eukaryota</taxon>
        <taxon>Metazoa</taxon>
        <taxon>Chordata</taxon>
        <taxon>Craniata</taxon>
        <taxon>Vertebrata</taxon>
        <taxon>Euteleostomi</taxon>
        <taxon>Actinopterygii</taxon>
        <taxon>Neopterygii</taxon>
        <taxon>Teleostei</taxon>
        <taxon>Neoteleostei</taxon>
        <taxon>Acanthomorphata</taxon>
        <taxon>Gobiaria</taxon>
        <taxon>Gobiiformes</taxon>
        <taxon>Gobioidei</taxon>
        <taxon>Gobiidae</taxon>
        <taxon>Benthophilinae</taxon>
        <taxon>Neogobiini</taxon>
        <taxon>Neogobius</taxon>
    </lineage>
</organism>
<keyword evidence="6" id="KW-0067">ATP-binding</keyword>
<dbReference type="GO" id="GO:0005788">
    <property type="term" value="C:endoplasmic reticulum lumen"/>
    <property type="evidence" value="ECO:0007669"/>
    <property type="project" value="UniProtKB-SubCell"/>
</dbReference>
<protein>
    <recommendedName>
        <fullName evidence="8">Torsin family 2 member A</fullName>
    </recommendedName>
</protein>
<evidence type="ECO:0000256" key="6">
    <source>
        <dbReference type="ARBA" id="ARBA00022840"/>
    </source>
</evidence>
<name>A0A8C6TZE9_9GOBI</name>
<keyword evidence="3" id="KW-0732">Signal</keyword>
<evidence type="ECO:0000313" key="10">
    <source>
        <dbReference type="Ensembl" id="ENSNMLP00000028049.1"/>
    </source>
</evidence>
<dbReference type="Ensembl" id="ENSNMLT00000031331.1">
    <property type="protein sequence ID" value="ENSNMLP00000028049.1"/>
    <property type="gene ID" value="ENSNMLG00000017863.1"/>
</dbReference>
<dbReference type="AlphaFoldDB" id="A0A8C6TZE9"/>
<dbReference type="Proteomes" id="UP000694523">
    <property type="component" value="Unplaced"/>
</dbReference>
<accession>A0A8C6TZE9</accession>
<evidence type="ECO:0000256" key="7">
    <source>
        <dbReference type="ARBA" id="ARBA00023180"/>
    </source>
</evidence>
<dbReference type="Pfam" id="PF21376">
    <property type="entry name" value="TOR1A_C"/>
    <property type="match status" value="1"/>
</dbReference>
<dbReference type="InterPro" id="IPR027417">
    <property type="entry name" value="P-loop_NTPase"/>
</dbReference>
<dbReference type="SUPFAM" id="SSF52540">
    <property type="entry name" value="P-loop containing nucleoside triphosphate hydrolases"/>
    <property type="match status" value="1"/>
</dbReference>